<name>A0A5N4B0N8_PHOPY</name>
<dbReference type="AlphaFoldDB" id="A0A5N4B0N8"/>
<evidence type="ECO:0000313" key="2">
    <source>
        <dbReference type="EMBL" id="KAB0803078.1"/>
    </source>
</evidence>
<dbReference type="InParanoid" id="A0A5N4B0N8"/>
<protein>
    <submittedName>
        <fullName evidence="2">Uncharacterized protein</fullName>
    </submittedName>
</protein>
<evidence type="ECO:0000313" key="3">
    <source>
        <dbReference type="Proteomes" id="UP000327044"/>
    </source>
</evidence>
<dbReference type="Proteomes" id="UP000327044">
    <property type="component" value="Unassembled WGS sequence"/>
</dbReference>
<gene>
    <name evidence="2" type="ORF">PPYR_00048</name>
</gene>
<dbReference type="EMBL" id="VVIM01000001">
    <property type="protein sequence ID" value="KAB0803078.1"/>
    <property type="molecule type" value="Genomic_DNA"/>
</dbReference>
<organism evidence="2 3">
    <name type="scientific">Photinus pyralis</name>
    <name type="common">Common eastern firefly</name>
    <name type="synonym">Lampyris pyralis</name>
    <dbReference type="NCBI Taxonomy" id="7054"/>
    <lineage>
        <taxon>Eukaryota</taxon>
        <taxon>Metazoa</taxon>
        <taxon>Ecdysozoa</taxon>
        <taxon>Arthropoda</taxon>
        <taxon>Hexapoda</taxon>
        <taxon>Insecta</taxon>
        <taxon>Pterygota</taxon>
        <taxon>Neoptera</taxon>
        <taxon>Endopterygota</taxon>
        <taxon>Coleoptera</taxon>
        <taxon>Polyphaga</taxon>
        <taxon>Elateriformia</taxon>
        <taxon>Elateroidea</taxon>
        <taxon>Lampyridae</taxon>
        <taxon>Lampyrinae</taxon>
        <taxon>Photinus</taxon>
    </lineage>
</organism>
<sequence length="191" mass="22283">MYVIAKFAYTCSQTKQKLHGLRYFCLVSEHTTHQFCEKKSGNPDAASSIIFFDNGESTTQEQKRDLNSILNCNEGRELLQTYALQKIVKRRALVKLIIDDELRNNPDKRIERDRFVYLAQEIQRTFPTENAGIYYVQGYRDMEGKAVGNHGKLWDKYINTRRKYRSLDIIPSTPAKKTKPNQPNPRISFKV</sequence>
<evidence type="ECO:0000256" key="1">
    <source>
        <dbReference type="SAM" id="MobiDB-lite"/>
    </source>
</evidence>
<feature type="region of interest" description="Disordered" evidence="1">
    <location>
        <begin position="172"/>
        <end position="191"/>
    </location>
</feature>
<proteinExistence type="predicted"/>
<comment type="caution">
    <text evidence="2">The sequence shown here is derived from an EMBL/GenBank/DDBJ whole genome shotgun (WGS) entry which is preliminary data.</text>
</comment>
<accession>A0A5N4B0N8</accession>
<keyword evidence="3" id="KW-1185">Reference proteome</keyword>
<reference evidence="2 3" key="1">
    <citation type="journal article" date="2018" name="Elife">
        <title>Firefly genomes illuminate parallel origins of bioluminescence in beetles.</title>
        <authorList>
            <person name="Fallon T.R."/>
            <person name="Lower S.E."/>
            <person name="Chang C.H."/>
            <person name="Bessho-Uehara M."/>
            <person name="Martin G.J."/>
            <person name="Bewick A.J."/>
            <person name="Behringer M."/>
            <person name="Debat H.J."/>
            <person name="Wong I."/>
            <person name="Day J.C."/>
            <person name="Suvorov A."/>
            <person name="Silva C.J."/>
            <person name="Stanger-Hall K.F."/>
            <person name="Hall D.W."/>
            <person name="Schmitz R.J."/>
            <person name="Nelson D.R."/>
            <person name="Lewis S.M."/>
            <person name="Shigenobu S."/>
            <person name="Bybee S.M."/>
            <person name="Larracuente A.M."/>
            <person name="Oba Y."/>
            <person name="Weng J.K."/>
        </authorList>
    </citation>
    <scope>NUCLEOTIDE SEQUENCE [LARGE SCALE GENOMIC DNA]</scope>
    <source>
        <strain evidence="2">1611_PpyrPB1</strain>
        <tissue evidence="2">Whole body</tissue>
    </source>
</reference>